<organism evidence="2 3">
    <name type="scientific">Vitreoscilla filiformis</name>
    <dbReference type="NCBI Taxonomy" id="63"/>
    <lineage>
        <taxon>Bacteria</taxon>
        <taxon>Pseudomonadati</taxon>
        <taxon>Pseudomonadota</taxon>
        <taxon>Betaproteobacteria</taxon>
        <taxon>Neisseriales</taxon>
        <taxon>Neisseriaceae</taxon>
        <taxon>Vitreoscilla</taxon>
    </lineage>
</organism>
<evidence type="ECO:0000259" key="1">
    <source>
        <dbReference type="PROSITE" id="PS51186"/>
    </source>
</evidence>
<dbReference type="InterPro" id="IPR000182">
    <property type="entry name" value="GNAT_dom"/>
</dbReference>
<proteinExistence type="predicted"/>
<evidence type="ECO:0000313" key="3">
    <source>
        <dbReference type="Proteomes" id="UP000199729"/>
    </source>
</evidence>
<dbReference type="EMBL" id="CP022423">
    <property type="protein sequence ID" value="ASM78096.1"/>
    <property type="molecule type" value="Genomic_DNA"/>
</dbReference>
<dbReference type="Proteomes" id="UP000199729">
    <property type="component" value="Chromosome"/>
</dbReference>
<reference evidence="2 3" key="1">
    <citation type="submission" date="2017-07" db="EMBL/GenBank/DDBJ databases">
        <title>Complete Genome Sequence of the cosmetic ferment Vitreoscilla filiformis (ATCC15551).</title>
        <authorList>
            <person name="Contreras S."/>
            <person name="Sagory-Zalkind P."/>
            <person name="Blanquart H."/>
            <person name="Iltis A."/>
            <person name="Morand S.C."/>
        </authorList>
    </citation>
    <scope>NUCLEOTIDE SEQUENCE [LARGE SCALE GENOMIC DNA]</scope>
    <source>
        <strain evidence="2 3">ATCC 15551</strain>
    </source>
</reference>
<gene>
    <name evidence="2" type="ORF">VITFI_CDS2318</name>
</gene>
<dbReference type="KEGG" id="vff:VITFI_CDS2318"/>
<name>A0A221KGE8_VITFI</name>
<protein>
    <submittedName>
        <fullName evidence="2">Acetyltransferase</fullName>
    </submittedName>
</protein>
<dbReference type="Pfam" id="PF13673">
    <property type="entry name" value="Acetyltransf_10"/>
    <property type="match status" value="1"/>
</dbReference>
<keyword evidence="3" id="KW-1185">Reference proteome</keyword>
<dbReference type="SUPFAM" id="SSF55729">
    <property type="entry name" value="Acyl-CoA N-acyltransferases (Nat)"/>
    <property type="match status" value="1"/>
</dbReference>
<dbReference type="Gene3D" id="3.40.630.30">
    <property type="match status" value="1"/>
</dbReference>
<dbReference type="RefSeq" id="WP_198301441.1">
    <property type="nucleotide sequence ID" value="NZ_CP022423.1"/>
</dbReference>
<accession>A0A221KGE8</accession>
<sequence length="162" mass="17897">MSTPMTPVVWQWGDFESLSRRDVYDALQLRARVFILEQGPYLDVDGLDLPAYHLLGRLAAPSHGLAAGELVVYLRALPPGLKYAEPALGRVVCHAAVRGTGLGRALVAEGLRGCERVWPGRGNRISAQAHLERFYGAFGYRRAGEVYLEDDIPHLEMLRTGL</sequence>
<dbReference type="PROSITE" id="PS51186">
    <property type="entry name" value="GNAT"/>
    <property type="match status" value="1"/>
</dbReference>
<keyword evidence="2" id="KW-0808">Transferase</keyword>
<dbReference type="GO" id="GO:0016747">
    <property type="term" value="F:acyltransferase activity, transferring groups other than amino-acyl groups"/>
    <property type="evidence" value="ECO:0007669"/>
    <property type="project" value="InterPro"/>
</dbReference>
<dbReference type="AlphaFoldDB" id="A0A221KGE8"/>
<feature type="domain" description="N-acetyltransferase" evidence="1">
    <location>
        <begin position="13"/>
        <end position="162"/>
    </location>
</feature>
<evidence type="ECO:0000313" key="2">
    <source>
        <dbReference type="EMBL" id="ASM78096.1"/>
    </source>
</evidence>
<dbReference type="InterPro" id="IPR016181">
    <property type="entry name" value="Acyl_CoA_acyltransferase"/>
</dbReference>